<dbReference type="AlphaFoldDB" id="A0A5A7P702"/>
<evidence type="ECO:0000313" key="2">
    <source>
        <dbReference type="EMBL" id="GER28296.1"/>
    </source>
</evidence>
<dbReference type="Pfam" id="PF12776">
    <property type="entry name" value="Myb_DNA-bind_3"/>
    <property type="match status" value="1"/>
</dbReference>
<accession>A0A5A7P702</accession>
<dbReference type="GO" id="GO:0003677">
    <property type="term" value="F:DNA binding"/>
    <property type="evidence" value="ECO:0007669"/>
    <property type="project" value="UniProtKB-KW"/>
</dbReference>
<dbReference type="Proteomes" id="UP000325081">
    <property type="component" value="Unassembled WGS sequence"/>
</dbReference>
<feature type="domain" description="Myb/SANT-like" evidence="1">
    <location>
        <begin position="17"/>
        <end position="117"/>
    </location>
</feature>
<dbReference type="InterPro" id="IPR024752">
    <property type="entry name" value="Myb/SANT-like_dom"/>
</dbReference>
<keyword evidence="3" id="KW-1185">Reference proteome</keyword>
<dbReference type="EMBL" id="BKCP01002447">
    <property type="protein sequence ID" value="GER28296.1"/>
    <property type="molecule type" value="Genomic_DNA"/>
</dbReference>
<dbReference type="PANTHER" id="PTHR46250:SF17">
    <property type="entry name" value="MYB_SANT-LIKE DOMAIN-CONTAINING PROTEIN"/>
    <property type="match status" value="1"/>
</dbReference>
<organism evidence="2 3">
    <name type="scientific">Striga asiatica</name>
    <name type="common">Asiatic witchweed</name>
    <name type="synonym">Buchnera asiatica</name>
    <dbReference type="NCBI Taxonomy" id="4170"/>
    <lineage>
        <taxon>Eukaryota</taxon>
        <taxon>Viridiplantae</taxon>
        <taxon>Streptophyta</taxon>
        <taxon>Embryophyta</taxon>
        <taxon>Tracheophyta</taxon>
        <taxon>Spermatophyta</taxon>
        <taxon>Magnoliopsida</taxon>
        <taxon>eudicotyledons</taxon>
        <taxon>Gunneridae</taxon>
        <taxon>Pentapetalae</taxon>
        <taxon>asterids</taxon>
        <taxon>lamiids</taxon>
        <taxon>Lamiales</taxon>
        <taxon>Orobanchaceae</taxon>
        <taxon>Buchnereae</taxon>
        <taxon>Striga</taxon>
    </lineage>
</organism>
<reference evidence="3" key="1">
    <citation type="journal article" date="2019" name="Curr. Biol.">
        <title>Genome Sequence of Striga asiatica Provides Insight into the Evolution of Plant Parasitism.</title>
        <authorList>
            <person name="Yoshida S."/>
            <person name="Kim S."/>
            <person name="Wafula E.K."/>
            <person name="Tanskanen J."/>
            <person name="Kim Y.M."/>
            <person name="Honaas L."/>
            <person name="Yang Z."/>
            <person name="Spallek T."/>
            <person name="Conn C.E."/>
            <person name="Ichihashi Y."/>
            <person name="Cheong K."/>
            <person name="Cui S."/>
            <person name="Der J.P."/>
            <person name="Gundlach H."/>
            <person name="Jiao Y."/>
            <person name="Hori C."/>
            <person name="Ishida J.K."/>
            <person name="Kasahara H."/>
            <person name="Kiba T."/>
            <person name="Kim M.S."/>
            <person name="Koo N."/>
            <person name="Laohavisit A."/>
            <person name="Lee Y.H."/>
            <person name="Lumba S."/>
            <person name="McCourt P."/>
            <person name="Mortimer J.C."/>
            <person name="Mutuku J.M."/>
            <person name="Nomura T."/>
            <person name="Sasaki-Sekimoto Y."/>
            <person name="Seto Y."/>
            <person name="Wang Y."/>
            <person name="Wakatake T."/>
            <person name="Sakakibara H."/>
            <person name="Demura T."/>
            <person name="Yamaguchi S."/>
            <person name="Yoneyama K."/>
            <person name="Manabe R.I."/>
            <person name="Nelson D.C."/>
            <person name="Schulman A.H."/>
            <person name="Timko M.P."/>
            <person name="dePamphilis C.W."/>
            <person name="Choi D."/>
            <person name="Shirasu K."/>
        </authorList>
    </citation>
    <scope>NUCLEOTIDE SEQUENCE [LARGE SCALE GENOMIC DNA]</scope>
    <source>
        <strain evidence="3">cv. UVA1</strain>
    </source>
</reference>
<name>A0A5A7P702_STRAF</name>
<protein>
    <submittedName>
        <fullName evidence="2">DNA-binding storekeeper protein-relatedtranscriptional regulator</fullName>
    </submittedName>
</protein>
<evidence type="ECO:0000313" key="3">
    <source>
        <dbReference type="Proteomes" id="UP000325081"/>
    </source>
</evidence>
<sequence length="284" mass="31992">MDHQPQEIRGRGKNKRKWNNEEDAKLVDALLDMVNLGTYKAENGFKPGYLNFVEDKLRVSLPNSGFKAKPHIESRIKTLKRDFNIVYDMLNGPNTSGFGMDPIKKCIVAEKAVWDSYLQSHPTHGIWQNKAFPMYDDLVIIFGKDRATGGNAEGPNDMMEEIEREDVNPNAVPKTATVDKRKKRKRSVDNLMPMTDIKEAASIIGSEIAKASEIFGKAIGVDAEISEKRQRIDSEIRKIPDLAVLDVIKVVCRIAQSPELTDVFFSMTEEGREQLARAIISDQV</sequence>
<proteinExistence type="predicted"/>
<evidence type="ECO:0000259" key="1">
    <source>
        <dbReference type="Pfam" id="PF12776"/>
    </source>
</evidence>
<dbReference type="OrthoDB" id="618098at2759"/>
<dbReference type="PANTHER" id="PTHR46250">
    <property type="entry name" value="MYB/SANT-LIKE DNA-BINDING DOMAIN PROTEIN-RELATED"/>
    <property type="match status" value="1"/>
</dbReference>
<keyword evidence="2" id="KW-0238">DNA-binding</keyword>
<comment type="caution">
    <text evidence="2">The sequence shown here is derived from an EMBL/GenBank/DDBJ whole genome shotgun (WGS) entry which is preliminary data.</text>
</comment>
<gene>
    <name evidence="2" type="ORF">STAS_04081</name>
</gene>